<proteinExistence type="predicted"/>
<reference evidence="1" key="4">
    <citation type="submission" date="2025-09" db="UniProtKB">
        <authorList>
            <consortium name="Ensembl"/>
        </authorList>
    </citation>
    <scope>IDENTIFICATION</scope>
    <source>
        <strain evidence="1">JP 163 A</strain>
    </source>
</reference>
<accession>A0A3B5QVD2</accession>
<evidence type="ECO:0000313" key="2">
    <source>
        <dbReference type="Proteomes" id="UP000002852"/>
    </source>
</evidence>
<dbReference type="AlphaFoldDB" id="A0A3B5QVD2"/>
<keyword evidence="2" id="KW-1185">Reference proteome</keyword>
<reference evidence="2" key="2">
    <citation type="journal article" date="2013" name="Nat. Genet.">
        <title>The genome of the platyfish, Xiphophorus maculatus, provides insights into evolutionary adaptation and several complex traits.</title>
        <authorList>
            <person name="Schartl M."/>
            <person name="Walter R.B."/>
            <person name="Shen Y."/>
            <person name="Garcia T."/>
            <person name="Catchen J."/>
            <person name="Amores A."/>
            <person name="Braasch I."/>
            <person name="Chalopin D."/>
            <person name="Volff J.N."/>
            <person name="Lesch K.P."/>
            <person name="Bisazza A."/>
            <person name="Minx P."/>
            <person name="Hillier L."/>
            <person name="Wilson R.K."/>
            <person name="Fuerstenberg S."/>
            <person name="Boore J."/>
            <person name="Searle S."/>
            <person name="Postlethwait J.H."/>
            <person name="Warren W.C."/>
        </authorList>
    </citation>
    <scope>NUCLEOTIDE SEQUENCE [LARGE SCALE GENOMIC DNA]</scope>
    <source>
        <strain evidence="2">JP 163 A</strain>
    </source>
</reference>
<evidence type="ECO:0000313" key="1">
    <source>
        <dbReference type="Ensembl" id="ENSXMAP00000034772.1"/>
    </source>
</evidence>
<protein>
    <submittedName>
        <fullName evidence="1">Uncharacterized protein</fullName>
    </submittedName>
</protein>
<reference evidence="2" key="1">
    <citation type="submission" date="2012-01" db="EMBL/GenBank/DDBJ databases">
        <authorList>
            <person name="Walter R."/>
            <person name="Schartl M."/>
            <person name="Warren W."/>
        </authorList>
    </citation>
    <scope>NUCLEOTIDE SEQUENCE [LARGE SCALE GENOMIC DNA]</scope>
    <source>
        <strain evidence="2">JP 163 A</strain>
    </source>
</reference>
<dbReference type="Ensembl" id="ENSXMAT00000041451.1">
    <property type="protein sequence ID" value="ENSXMAP00000034772.1"/>
    <property type="gene ID" value="ENSXMAG00000027674.1"/>
</dbReference>
<dbReference type="Proteomes" id="UP000002852">
    <property type="component" value="Unassembled WGS sequence"/>
</dbReference>
<dbReference type="InParanoid" id="A0A3B5QVD2"/>
<name>A0A3B5QVD2_XIPMA</name>
<organism evidence="1 2">
    <name type="scientific">Xiphophorus maculatus</name>
    <name type="common">Southern platyfish</name>
    <name type="synonym">Platypoecilus maculatus</name>
    <dbReference type="NCBI Taxonomy" id="8083"/>
    <lineage>
        <taxon>Eukaryota</taxon>
        <taxon>Metazoa</taxon>
        <taxon>Chordata</taxon>
        <taxon>Craniata</taxon>
        <taxon>Vertebrata</taxon>
        <taxon>Euteleostomi</taxon>
        <taxon>Actinopterygii</taxon>
        <taxon>Neopterygii</taxon>
        <taxon>Teleostei</taxon>
        <taxon>Neoteleostei</taxon>
        <taxon>Acanthomorphata</taxon>
        <taxon>Ovalentaria</taxon>
        <taxon>Atherinomorphae</taxon>
        <taxon>Cyprinodontiformes</taxon>
        <taxon>Poeciliidae</taxon>
        <taxon>Poeciliinae</taxon>
        <taxon>Xiphophorus</taxon>
    </lineage>
</organism>
<sequence>MRYFTINVPVPLSCSAKVGPLRLNSDSLVLLTSRLGAVPRHEAVISPVKVNLAAGELSRWLPADYSLVSRSSCLSPAELDAGETWTMTHPTPSYPTSQSKIEGQHDWVFFSWHGHRSVVVMR</sequence>
<reference evidence="1" key="3">
    <citation type="submission" date="2025-08" db="UniProtKB">
        <authorList>
            <consortium name="Ensembl"/>
        </authorList>
    </citation>
    <scope>IDENTIFICATION</scope>
    <source>
        <strain evidence="1">JP 163 A</strain>
    </source>
</reference>